<keyword evidence="4" id="KW-0808">Transferase</keyword>
<dbReference type="Gene3D" id="3.30.565.10">
    <property type="entry name" value="Histidine kinase-like ATPase, C-terminal domain"/>
    <property type="match status" value="1"/>
</dbReference>
<feature type="transmembrane region" description="Helical" evidence="9">
    <location>
        <begin position="33"/>
        <end position="54"/>
    </location>
</feature>
<evidence type="ECO:0000256" key="4">
    <source>
        <dbReference type="ARBA" id="ARBA00022679"/>
    </source>
</evidence>
<gene>
    <name evidence="11" type="ORF">ACJDT4_02575</name>
</gene>
<name>A0ABW8TC52_9CLOT</name>
<dbReference type="Pfam" id="PF07730">
    <property type="entry name" value="HisKA_3"/>
    <property type="match status" value="1"/>
</dbReference>
<keyword evidence="3" id="KW-0597">Phosphoprotein</keyword>
<comment type="catalytic activity">
    <reaction evidence="1">
        <text>ATP + protein L-histidine = ADP + protein N-phospho-L-histidine.</text>
        <dbReference type="EC" id="2.7.13.3"/>
    </reaction>
</comment>
<protein>
    <recommendedName>
        <fullName evidence="2">histidine kinase</fullName>
        <ecNumber evidence="2">2.7.13.3</ecNumber>
    </recommendedName>
</protein>
<dbReference type="EC" id="2.7.13.3" evidence="2"/>
<dbReference type="GO" id="GO:0016301">
    <property type="term" value="F:kinase activity"/>
    <property type="evidence" value="ECO:0007669"/>
    <property type="project" value="UniProtKB-KW"/>
</dbReference>
<evidence type="ECO:0000256" key="9">
    <source>
        <dbReference type="SAM" id="Phobius"/>
    </source>
</evidence>
<feature type="transmembrane region" description="Helical" evidence="9">
    <location>
        <begin position="134"/>
        <end position="155"/>
    </location>
</feature>
<proteinExistence type="predicted"/>
<dbReference type="Proteomes" id="UP001623592">
    <property type="component" value="Unassembled WGS sequence"/>
</dbReference>
<reference evidence="11 12" key="1">
    <citation type="submission" date="2024-11" db="EMBL/GenBank/DDBJ databases">
        <authorList>
            <person name="Heng Y.C."/>
            <person name="Lim A.C.H."/>
            <person name="Lee J.K.Y."/>
            <person name="Kittelmann S."/>
        </authorList>
    </citation>
    <scope>NUCLEOTIDE SEQUENCE [LARGE SCALE GENOMIC DNA]</scope>
    <source>
        <strain evidence="11 12">WILCCON 0114</strain>
    </source>
</reference>
<feature type="transmembrane region" description="Helical" evidence="9">
    <location>
        <begin position="61"/>
        <end position="79"/>
    </location>
</feature>
<feature type="transmembrane region" description="Helical" evidence="9">
    <location>
        <begin position="7"/>
        <end position="27"/>
    </location>
</feature>
<keyword evidence="9" id="KW-1133">Transmembrane helix</keyword>
<organism evidence="11 12">
    <name type="scientific">Clostridium neuense</name>
    <dbReference type="NCBI Taxonomy" id="1728934"/>
    <lineage>
        <taxon>Bacteria</taxon>
        <taxon>Bacillati</taxon>
        <taxon>Bacillota</taxon>
        <taxon>Clostridia</taxon>
        <taxon>Eubacteriales</taxon>
        <taxon>Clostridiaceae</taxon>
        <taxon>Clostridium</taxon>
    </lineage>
</organism>
<evidence type="ECO:0000256" key="2">
    <source>
        <dbReference type="ARBA" id="ARBA00012438"/>
    </source>
</evidence>
<dbReference type="RefSeq" id="WP_406785965.1">
    <property type="nucleotide sequence ID" value="NZ_JBJIAA010000002.1"/>
</dbReference>
<accession>A0ABW8TC52</accession>
<dbReference type="Gene3D" id="1.20.5.1930">
    <property type="match status" value="1"/>
</dbReference>
<keyword evidence="6 11" id="KW-0418">Kinase</keyword>
<keyword evidence="12" id="KW-1185">Reference proteome</keyword>
<keyword evidence="9" id="KW-0472">Membrane</keyword>
<evidence type="ECO:0000256" key="8">
    <source>
        <dbReference type="ARBA" id="ARBA00023012"/>
    </source>
</evidence>
<evidence type="ECO:0000256" key="7">
    <source>
        <dbReference type="ARBA" id="ARBA00022840"/>
    </source>
</evidence>
<dbReference type="InterPro" id="IPR036890">
    <property type="entry name" value="HATPase_C_sf"/>
</dbReference>
<feature type="domain" description="Signal transduction histidine kinase subgroup 3 dimerisation and phosphoacceptor" evidence="10">
    <location>
        <begin position="201"/>
        <end position="266"/>
    </location>
</feature>
<sequence>MNDKTKAAVIGINYSILILVMIINCLYNSNKWIYIISLYLILITFYTVSTFFIYNARYKNFNLIRSFAYCVQIITIFLINRFDDTSLSTVLYLFILADTILNESIIYGVFSTFIFYAVSSTSIFYKLYYNIGRAVIVMILYLPVYAVVYVIFFLIKRLLKQNKIIEENLKDITIKKLEKDTMYNELKSAYDRVEEMTALKERNRIAREIHDTVGHTLTTVLVEMEACKRLIDKKPELAREKLNLAEGQVRKGLNSIRASVRVLESGEDIMDFYSDIKSIINETEKHSEVIIKAQIDDNINLTKAQEKVILSALLEGLTNGIKHGKSTAFLFKLYIGGYEIRFSLEDNGRGTDIFVPGFGIRAMMERVKELKGKLNISSKSNEGFGIYINFPMK</sequence>
<evidence type="ECO:0000313" key="11">
    <source>
        <dbReference type="EMBL" id="MFL0249292.1"/>
    </source>
</evidence>
<keyword evidence="9" id="KW-0812">Transmembrane</keyword>
<evidence type="ECO:0000256" key="6">
    <source>
        <dbReference type="ARBA" id="ARBA00022777"/>
    </source>
</evidence>
<dbReference type="InterPro" id="IPR011712">
    <property type="entry name" value="Sig_transdc_His_kin_sub3_dim/P"/>
</dbReference>
<dbReference type="InterPro" id="IPR050482">
    <property type="entry name" value="Sensor_HK_TwoCompSys"/>
</dbReference>
<evidence type="ECO:0000256" key="5">
    <source>
        <dbReference type="ARBA" id="ARBA00022741"/>
    </source>
</evidence>
<keyword evidence="7" id="KW-0067">ATP-binding</keyword>
<dbReference type="PANTHER" id="PTHR24421">
    <property type="entry name" value="NITRATE/NITRITE SENSOR PROTEIN NARX-RELATED"/>
    <property type="match status" value="1"/>
</dbReference>
<keyword evidence="5" id="KW-0547">Nucleotide-binding</keyword>
<evidence type="ECO:0000256" key="1">
    <source>
        <dbReference type="ARBA" id="ARBA00000085"/>
    </source>
</evidence>
<evidence type="ECO:0000313" key="12">
    <source>
        <dbReference type="Proteomes" id="UP001623592"/>
    </source>
</evidence>
<dbReference type="PANTHER" id="PTHR24421:SF10">
    <property type="entry name" value="NITRATE_NITRITE SENSOR PROTEIN NARQ"/>
    <property type="match status" value="1"/>
</dbReference>
<dbReference type="SUPFAM" id="SSF55874">
    <property type="entry name" value="ATPase domain of HSP90 chaperone/DNA topoisomerase II/histidine kinase"/>
    <property type="match status" value="1"/>
</dbReference>
<evidence type="ECO:0000256" key="3">
    <source>
        <dbReference type="ARBA" id="ARBA00022553"/>
    </source>
</evidence>
<dbReference type="EMBL" id="JBJIAA010000002">
    <property type="protein sequence ID" value="MFL0249292.1"/>
    <property type="molecule type" value="Genomic_DNA"/>
</dbReference>
<comment type="caution">
    <text evidence="11">The sequence shown here is derived from an EMBL/GenBank/DDBJ whole genome shotgun (WGS) entry which is preliminary data.</text>
</comment>
<keyword evidence="8" id="KW-0902">Two-component regulatory system</keyword>
<evidence type="ECO:0000259" key="10">
    <source>
        <dbReference type="Pfam" id="PF07730"/>
    </source>
</evidence>